<dbReference type="AlphaFoldDB" id="A0A371DA77"/>
<feature type="compositionally biased region" description="Basic and acidic residues" evidence="1">
    <location>
        <begin position="361"/>
        <end position="372"/>
    </location>
</feature>
<gene>
    <name evidence="4" type="ORF">OH76DRAFT_1483061</name>
</gene>
<feature type="transmembrane region" description="Helical" evidence="2">
    <location>
        <begin position="76"/>
        <end position="94"/>
    </location>
</feature>
<sequence length="372" mass="41059">MSGIPSQLPVPQSTILEIGPIFIGALLSWMLLGISVVQLCELSTYEFKAEHTLTGRSTVTDIYHVSFARDHRFIQTSVYTIFLLDVFQSIVAANEGWQVLIAGWGRTVNIAYPGWTFIALPIVSTLVSLWVQTFYAWRIWQLGKWKVVPGLVIITALIQAGAAFAISISYAISRTLASLQEKSSHTKVIIWLGGGAFTDLVIMFSMLYLLYSAKQRTQPNGRSQLIMNRLIRLTVETGFACALSAILQLCLYFGLPETNLHLVIALILSKVYSNTLMTSLNSRASKVDSQRSPLVTQSWGLRSRSQSRTDVGNAVRPVAIHITREVEVEGTSGDSKIAQGWAIELDSAPLAAEDQASPNERATKLDHRSDTQ</sequence>
<dbReference type="Proteomes" id="UP000256964">
    <property type="component" value="Unassembled WGS sequence"/>
</dbReference>
<feature type="transmembrane region" description="Helical" evidence="2">
    <location>
        <begin position="230"/>
        <end position="254"/>
    </location>
</feature>
<protein>
    <recommendedName>
        <fullName evidence="3">DUF6534 domain-containing protein</fullName>
    </recommendedName>
</protein>
<dbReference type="OrthoDB" id="3262409at2759"/>
<evidence type="ECO:0000313" key="5">
    <source>
        <dbReference type="Proteomes" id="UP000256964"/>
    </source>
</evidence>
<keyword evidence="5" id="KW-1185">Reference proteome</keyword>
<name>A0A371DA77_9APHY</name>
<dbReference type="STRING" id="139420.A0A371DA77"/>
<evidence type="ECO:0000259" key="3">
    <source>
        <dbReference type="Pfam" id="PF20152"/>
    </source>
</evidence>
<dbReference type="PANTHER" id="PTHR40465">
    <property type="entry name" value="CHROMOSOME 1, WHOLE GENOME SHOTGUN SEQUENCE"/>
    <property type="match status" value="1"/>
</dbReference>
<keyword evidence="2" id="KW-1133">Transmembrane helix</keyword>
<accession>A0A371DA77</accession>
<dbReference type="InterPro" id="IPR045339">
    <property type="entry name" value="DUF6534"/>
</dbReference>
<dbReference type="EMBL" id="KZ857405">
    <property type="protein sequence ID" value="RDX49392.1"/>
    <property type="molecule type" value="Genomic_DNA"/>
</dbReference>
<reference evidence="4 5" key="1">
    <citation type="journal article" date="2018" name="Biotechnol. Biofuels">
        <title>Integrative visual omics of the white-rot fungus Polyporus brumalis exposes the biotechnological potential of its oxidative enzymes for delignifying raw plant biomass.</title>
        <authorList>
            <person name="Miyauchi S."/>
            <person name="Rancon A."/>
            <person name="Drula E."/>
            <person name="Hage H."/>
            <person name="Chaduli D."/>
            <person name="Favel A."/>
            <person name="Grisel S."/>
            <person name="Henrissat B."/>
            <person name="Herpoel-Gimbert I."/>
            <person name="Ruiz-Duenas F.J."/>
            <person name="Chevret D."/>
            <person name="Hainaut M."/>
            <person name="Lin J."/>
            <person name="Wang M."/>
            <person name="Pangilinan J."/>
            <person name="Lipzen A."/>
            <person name="Lesage-Meessen L."/>
            <person name="Navarro D."/>
            <person name="Riley R."/>
            <person name="Grigoriev I.V."/>
            <person name="Zhou S."/>
            <person name="Raouche S."/>
            <person name="Rosso M.N."/>
        </authorList>
    </citation>
    <scope>NUCLEOTIDE SEQUENCE [LARGE SCALE GENOMIC DNA]</scope>
    <source>
        <strain evidence="4 5">BRFM 1820</strain>
    </source>
</reference>
<dbReference type="PANTHER" id="PTHR40465:SF1">
    <property type="entry name" value="DUF6534 DOMAIN-CONTAINING PROTEIN"/>
    <property type="match status" value="1"/>
</dbReference>
<evidence type="ECO:0000256" key="2">
    <source>
        <dbReference type="SAM" id="Phobius"/>
    </source>
</evidence>
<proteinExistence type="predicted"/>
<evidence type="ECO:0000256" key="1">
    <source>
        <dbReference type="SAM" id="MobiDB-lite"/>
    </source>
</evidence>
<evidence type="ECO:0000313" key="4">
    <source>
        <dbReference type="EMBL" id="RDX49392.1"/>
    </source>
</evidence>
<feature type="domain" description="DUF6534" evidence="3">
    <location>
        <begin position="196"/>
        <end position="285"/>
    </location>
</feature>
<dbReference type="Pfam" id="PF20152">
    <property type="entry name" value="DUF6534"/>
    <property type="match status" value="1"/>
</dbReference>
<feature type="transmembrane region" description="Helical" evidence="2">
    <location>
        <begin position="147"/>
        <end position="168"/>
    </location>
</feature>
<keyword evidence="2" id="KW-0812">Transmembrane</keyword>
<organism evidence="4 5">
    <name type="scientific">Lentinus brumalis</name>
    <dbReference type="NCBI Taxonomy" id="2498619"/>
    <lineage>
        <taxon>Eukaryota</taxon>
        <taxon>Fungi</taxon>
        <taxon>Dikarya</taxon>
        <taxon>Basidiomycota</taxon>
        <taxon>Agaricomycotina</taxon>
        <taxon>Agaricomycetes</taxon>
        <taxon>Polyporales</taxon>
        <taxon>Polyporaceae</taxon>
        <taxon>Lentinus</taxon>
    </lineage>
</organism>
<keyword evidence="2" id="KW-0472">Membrane</keyword>
<feature type="transmembrane region" description="Helical" evidence="2">
    <location>
        <begin position="114"/>
        <end position="135"/>
    </location>
</feature>
<feature type="transmembrane region" description="Helical" evidence="2">
    <location>
        <begin position="20"/>
        <end position="40"/>
    </location>
</feature>
<feature type="transmembrane region" description="Helical" evidence="2">
    <location>
        <begin position="188"/>
        <end position="210"/>
    </location>
</feature>
<feature type="region of interest" description="Disordered" evidence="1">
    <location>
        <begin position="349"/>
        <end position="372"/>
    </location>
</feature>